<feature type="transmembrane region" description="Helical" evidence="1">
    <location>
        <begin position="88"/>
        <end position="109"/>
    </location>
</feature>
<name>H8I7L3_METCZ</name>
<accession>H8I7L3</accession>
<evidence type="ECO:0000313" key="3">
    <source>
        <dbReference type="Proteomes" id="UP000005233"/>
    </source>
</evidence>
<dbReference type="EMBL" id="CP003243">
    <property type="protein sequence ID" value="AFD01223.1"/>
    <property type="molecule type" value="Genomic_DNA"/>
</dbReference>
<dbReference type="STRING" id="1041930.Mtc_2498"/>
<dbReference type="GeneID" id="11972676"/>
<dbReference type="RefSeq" id="WP_014407054.1">
    <property type="nucleotide sequence ID" value="NC_017034.1"/>
</dbReference>
<dbReference type="Proteomes" id="UP000005233">
    <property type="component" value="Chromosome"/>
</dbReference>
<evidence type="ECO:0000256" key="1">
    <source>
        <dbReference type="SAM" id="Phobius"/>
    </source>
</evidence>
<keyword evidence="1" id="KW-0472">Membrane</keyword>
<reference evidence="2 3" key="1">
    <citation type="journal article" date="2012" name="J. Bacteriol.">
        <title>Complete genome sequence of a thermophilic methanogen, Methanocella conradii HZ254, isolated from Chinese rice field soil.</title>
        <authorList>
            <person name="Lu Z."/>
            <person name="Lu Y."/>
        </authorList>
    </citation>
    <scope>NUCLEOTIDE SEQUENCE [LARGE SCALE GENOMIC DNA]</scope>
    <source>
        <strain evidence="3">DSM 24694 / JCM 17849 / CGMCC 1.5162 / HZ254</strain>
    </source>
</reference>
<keyword evidence="1" id="KW-1133">Transmembrane helix</keyword>
<gene>
    <name evidence="2" type="ordered locus">Mtc_2498</name>
</gene>
<dbReference type="eggNOG" id="arCOG03975">
    <property type="taxonomic scope" value="Archaea"/>
</dbReference>
<dbReference type="HOGENOM" id="CLU_1792121_0_0_2"/>
<keyword evidence="3" id="KW-1185">Reference proteome</keyword>
<dbReference type="KEGG" id="mez:Mtc_2498"/>
<keyword evidence="1" id="KW-0812">Transmembrane</keyword>
<evidence type="ECO:0000313" key="2">
    <source>
        <dbReference type="EMBL" id="AFD01223.1"/>
    </source>
</evidence>
<dbReference type="AlphaFoldDB" id="H8I7L3"/>
<organism evidence="2 3">
    <name type="scientific">Methanocella conradii (strain DSM 24694 / JCM 17849 / CGMCC 1.5162 / HZ254)</name>
    <dbReference type="NCBI Taxonomy" id="1041930"/>
    <lineage>
        <taxon>Archaea</taxon>
        <taxon>Methanobacteriati</taxon>
        <taxon>Methanobacteriota</taxon>
        <taxon>Stenosarchaea group</taxon>
        <taxon>Methanomicrobia</taxon>
        <taxon>Methanocellales</taxon>
        <taxon>Methanocellaceae</taxon>
        <taxon>Methanocella</taxon>
    </lineage>
</organism>
<feature type="transmembrane region" description="Helical" evidence="1">
    <location>
        <begin position="53"/>
        <end position="76"/>
    </location>
</feature>
<proteinExistence type="predicted"/>
<protein>
    <submittedName>
        <fullName evidence="2">Uncharacterized protein</fullName>
    </submittedName>
</protein>
<sequence>MGDTMQDIVGCLFGATMFAAWAIVLTTLVRLFLIPAYGPEPTYSLFTSPMFSWILFGPAPLFIFIGHFIVLVAFARNSEKKRRFDLKVIKGMALGFCLWLFALTAISYARIDISYGISGIIGYLLMGAVFLLSDHVSITGNHHG</sequence>
<feature type="transmembrane region" description="Helical" evidence="1">
    <location>
        <begin position="12"/>
        <end position="33"/>
    </location>
</feature>
<feature type="transmembrane region" description="Helical" evidence="1">
    <location>
        <begin position="115"/>
        <end position="133"/>
    </location>
</feature>